<name>A0A0T6AUK2_9SCAR</name>
<organism evidence="8 9">
    <name type="scientific">Oryctes borbonicus</name>
    <dbReference type="NCBI Taxonomy" id="1629725"/>
    <lineage>
        <taxon>Eukaryota</taxon>
        <taxon>Metazoa</taxon>
        <taxon>Ecdysozoa</taxon>
        <taxon>Arthropoda</taxon>
        <taxon>Hexapoda</taxon>
        <taxon>Insecta</taxon>
        <taxon>Pterygota</taxon>
        <taxon>Neoptera</taxon>
        <taxon>Endopterygota</taxon>
        <taxon>Coleoptera</taxon>
        <taxon>Polyphaga</taxon>
        <taxon>Scarabaeiformia</taxon>
        <taxon>Scarabaeidae</taxon>
        <taxon>Dynastinae</taxon>
        <taxon>Oryctes</taxon>
    </lineage>
</organism>
<feature type="compositionally biased region" description="Basic residues" evidence="7">
    <location>
        <begin position="190"/>
        <end position="211"/>
    </location>
</feature>
<sequence length="211" mass="25274">MKLKKNKNRTNKINLVFDDEKRREFLTGFHKRKQQRKKKAQEKLEALLKEERKKLKSETKQYHKKLIASNRLIPELHEFTEEVEDDNVTVQVTELSGNNLIYENDQMDNDPICEVDKNLHESEEVPGMSLTLKCKREASPKIQFSSEKQVKKALRKTATKYVQNSTVFQKKNKMERQKQKKKSLQEKREKMKGKKLKEKHKNYKHKKSYKK</sequence>
<dbReference type="OrthoDB" id="551633at2759"/>
<protein>
    <recommendedName>
        <fullName evidence="3">Nucleolar protein 12</fullName>
    </recommendedName>
</protein>
<reference evidence="8 9" key="1">
    <citation type="submission" date="2015-09" db="EMBL/GenBank/DDBJ databases">
        <title>Draft genome of the scarab beetle Oryctes borbonicus.</title>
        <authorList>
            <person name="Meyer J.M."/>
            <person name="Markov G.V."/>
            <person name="Baskaran P."/>
            <person name="Herrmann M."/>
            <person name="Sommer R.J."/>
            <person name="Roedelsperger C."/>
        </authorList>
    </citation>
    <scope>NUCLEOTIDE SEQUENCE [LARGE SCALE GENOMIC DNA]</scope>
    <source>
        <strain evidence="8">OB123</strain>
        <tissue evidence="8">Whole animal</tissue>
    </source>
</reference>
<dbReference type="Proteomes" id="UP000051574">
    <property type="component" value="Unassembled WGS sequence"/>
</dbReference>
<comment type="subcellular location">
    <subcellularLocation>
        <location evidence="1">Nucleus</location>
        <location evidence="1">Nucleolus</location>
    </subcellularLocation>
</comment>
<keyword evidence="5" id="KW-0539">Nucleus</keyword>
<dbReference type="InterPro" id="IPR019186">
    <property type="entry name" value="Nucleolar_protein_12"/>
</dbReference>
<evidence type="ECO:0000256" key="1">
    <source>
        <dbReference type="ARBA" id="ARBA00004604"/>
    </source>
</evidence>
<evidence type="ECO:0000256" key="5">
    <source>
        <dbReference type="ARBA" id="ARBA00023242"/>
    </source>
</evidence>
<accession>A0A0T6AUK2</accession>
<evidence type="ECO:0000256" key="3">
    <source>
        <dbReference type="ARBA" id="ARBA00015520"/>
    </source>
</evidence>
<evidence type="ECO:0000256" key="2">
    <source>
        <dbReference type="ARBA" id="ARBA00007175"/>
    </source>
</evidence>
<dbReference type="Pfam" id="PF09805">
    <property type="entry name" value="Nop25"/>
    <property type="match status" value="1"/>
</dbReference>
<keyword evidence="9" id="KW-1185">Reference proteome</keyword>
<comment type="caution">
    <text evidence="8">The sequence shown here is derived from an EMBL/GenBank/DDBJ whole genome shotgun (WGS) entry which is preliminary data.</text>
</comment>
<evidence type="ECO:0000256" key="4">
    <source>
        <dbReference type="ARBA" id="ARBA00023054"/>
    </source>
</evidence>
<evidence type="ECO:0000256" key="6">
    <source>
        <dbReference type="SAM" id="Coils"/>
    </source>
</evidence>
<dbReference type="GO" id="GO:0005730">
    <property type="term" value="C:nucleolus"/>
    <property type="evidence" value="ECO:0007669"/>
    <property type="project" value="UniProtKB-SubCell"/>
</dbReference>
<feature type="region of interest" description="Disordered" evidence="7">
    <location>
        <begin position="164"/>
        <end position="211"/>
    </location>
</feature>
<dbReference type="PANTHER" id="PTHR14577:SF0">
    <property type="entry name" value="NUCLEOLAR PROTEIN 12"/>
    <property type="match status" value="1"/>
</dbReference>
<gene>
    <name evidence="8" type="ORF">AMK59_8580</name>
</gene>
<evidence type="ECO:0000313" key="8">
    <source>
        <dbReference type="EMBL" id="KRT78571.1"/>
    </source>
</evidence>
<keyword evidence="4 6" id="KW-0175">Coiled coil</keyword>
<evidence type="ECO:0000313" key="9">
    <source>
        <dbReference type="Proteomes" id="UP000051574"/>
    </source>
</evidence>
<feature type="compositionally biased region" description="Basic and acidic residues" evidence="7">
    <location>
        <begin position="172"/>
        <end position="189"/>
    </location>
</feature>
<dbReference type="GO" id="GO:0019843">
    <property type="term" value="F:rRNA binding"/>
    <property type="evidence" value="ECO:0007669"/>
    <property type="project" value="TreeGrafter"/>
</dbReference>
<proteinExistence type="inferred from homology"/>
<dbReference type="EMBL" id="LJIG01022816">
    <property type="protein sequence ID" value="KRT78571.1"/>
    <property type="molecule type" value="Genomic_DNA"/>
</dbReference>
<evidence type="ECO:0000256" key="7">
    <source>
        <dbReference type="SAM" id="MobiDB-lite"/>
    </source>
</evidence>
<feature type="coiled-coil region" evidence="6">
    <location>
        <begin position="30"/>
        <end position="61"/>
    </location>
</feature>
<comment type="similarity">
    <text evidence="2">Belongs to the RRP17 family.</text>
</comment>
<dbReference type="PANTHER" id="PTHR14577">
    <property type="entry name" value="NUCLEOLAR PROTEIN 12"/>
    <property type="match status" value="1"/>
</dbReference>
<dbReference type="AlphaFoldDB" id="A0A0T6AUK2"/>